<evidence type="ECO:0000256" key="1">
    <source>
        <dbReference type="SAM" id="MobiDB-lite"/>
    </source>
</evidence>
<evidence type="ECO:0000313" key="3">
    <source>
        <dbReference type="EnsemblPlants" id="Pp3c1_31530V3.1"/>
    </source>
</evidence>
<dbReference type="EnsemblPlants" id="Pp3c1_31530V3.1">
    <property type="protein sequence ID" value="Pp3c1_31530V3.1"/>
    <property type="gene ID" value="Pp3c1_31530"/>
</dbReference>
<reference evidence="3" key="3">
    <citation type="submission" date="2020-12" db="UniProtKB">
        <authorList>
            <consortium name="EnsemblPlants"/>
        </authorList>
    </citation>
    <scope>IDENTIFICATION</scope>
</reference>
<evidence type="ECO:0000313" key="4">
    <source>
        <dbReference type="Proteomes" id="UP000006727"/>
    </source>
</evidence>
<dbReference type="InParanoid" id="A0A2K1LAH0"/>
<dbReference type="EMBL" id="ABEU02000001">
    <property type="protein sequence ID" value="PNR63018.1"/>
    <property type="molecule type" value="Genomic_DNA"/>
</dbReference>
<protein>
    <submittedName>
        <fullName evidence="2 3">Uncharacterized protein</fullName>
    </submittedName>
</protein>
<feature type="compositionally biased region" description="Basic residues" evidence="1">
    <location>
        <begin position="9"/>
        <end position="22"/>
    </location>
</feature>
<organism evidence="2">
    <name type="scientific">Physcomitrium patens</name>
    <name type="common">Spreading-leaved earth moss</name>
    <name type="synonym">Physcomitrella patens</name>
    <dbReference type="NCBI Taxonomy" id="3218"/>
    <lineage>
        <taxon>Eukaryota</taxon>
        <taxon>Viridiplantae</taxon>
        <taxon>Streptophyta</taxon>
        <taxon>Embryophyta</taxon>
        <taxon>Bryophyta</taxon>
        <taxon>Bryophytina</taxon>
        <taxon>Bryopsida</taxon>
        <taxon>Funariidae</taxon>
        <taxon>Funariales</taxon>
        <taxon>Funariaceae</taxon>
        <taxon>Physcomitrium</taxon>
    </lineage>
</organism>
<reference evidence="2 4" key="1">
    <citation type="journal article" date="2008" name="Science">
        <title>The Physcomitrella genome reveals evolutionary insights into the conquest of land by plants.</title>
        <authorList>
            <person name="Rensing S."/>
            <person name="Lang D."/>
            <person name="Zimmer A."/>
            <person name="Terry A."/>
            <person name="Salamov A."/>
            <person name="Shapiro H."/>
            <person name="Nishiyama T."/>
            <person name="Perroud P.-F."/>
            <person name="Lindquist E."/>
            <person name="Kamisugi Y."/>
            <person name="Tanahashi T."/>
            <person name="Sakakibara K."/>
            <person name="Fujita T."/>
            <person name="Oishi K."/>
            <person name="Shin-I T."/>
            <person name="Kuroki Y."/>
            <person name="Toyoda A."/>
            <person name="Suzuki Y."/>
            <person name="Hashimoto A."/>
            <person name="Yamaguchi K."/>
            <person name="Sugano A."/>
            <person name="Kohara Y."/>
            <person name="Fujiyama A."/>
            <person name="Anterola A."/>
            <person name="Aoki S."/>
            <person name="Ashton N."/>
            <person name="Barbazuk W.B."/>
            <person name="Barker E."/>
            <person name="Bennetzen J."/>
            <person name="Bezanilla M."/>
            <person name="Blankenship R."/>
            <person name="Cho S.H."/>
            <person name="Dutcher S."/>
            <person name="Estelle M."/>
            <person name="Fawcett J.A."/>
            <person name="Gundlach H."/>
            <person name="Hanada K."/>
            <person name="Heyl A."/>
            <person name="Hicks K.A."/>
            <person name="Hugh J."/>
            <person name="Lohr M."/>
            <person name="Mayer K."/>
            <person name="Melkozernov A."/>
            <person name="Murata T."/>
            <person name="Nelson D."/>
            <person name="Pils B."/>
            <person name="Prigge M."/>
            <person name="Reiss B."/>
            <person name="Renner T."/>
            <person name="Rombauts S."/>
            <person name="Rushton P."/>
            <person name="Sanderfoot A."/>
            <person name="Schween G."/>
            <person name="Shiu S.-H."/>
            <person name="Stueber K."/>
            <person name="Theodoulou F.L."/>
            <person name="Tu H."/>
            <person name="Van de Peer Y."/>
            <person name="Verrier P.J."/>
            <person name="Waters E."/>
            <person name="Wood A."/>
            <person name="Yang L."/>
            <person name="Cove D."/>
            <person name="Cuming A."/>
            <person name="Hasebe M."/>
            <person name="Lucas S."/>
            <person name="Mishler D.B."/>
            <person name="Reski R."/>
            <person name="Grigoriev I."/>
            <person name="Quatrano R.S."/>
            <person name="Boore J.L."/>
        </authorList>
    </citation>
    <scope>NUCLEOTIDE SEQUENCE [LARGE SCALE GENOMIC DNA]</scope>
    <source>
        <strain evidence="3 4">cv. Gransden 2004</strain>
    </source>
</reference>
<feature type="compositionally biased region" description="Basic and acidic residues" evidence="1">
    <location>
        <begin position="24"/>
        <end position="35"/>
    </location>
</feature>
<dbReference type="PaxDb" id="3218-PP1S397_22V6.1"/>
<reference evidence="2 4" key="2">
    <citation type="journal article" date="2018" name="Plant J.">
        <title>The Physcomitrella patens chromosome-scale assembly reveals moss genome structure and evolution.</title>
        <authorList>
            <person name="Lang D."/>
            <person name="Ullrich K.K."/>
            <person name="Murat F."/>
            <person name="Fuchs J."/>
            <person name="Jenkins J."/>
            <person name="Haas F.B."/>
            <person name="Piednoel M."/>
            <person name="Gundlach H."/>
            <person name="Van Bel M."/>
            <person name="Meyberg R."/>
            <person name="Vives C."/>
            <person name="Morata J."/>
            <person name="Symeonidi A."/>
            <person name="Hiss M."/>
            <person name="Muchero W."/>
            <person name="Kamisugi Y."/>
            <person name="Saleh O."/>
            <person name="Blanc G."/>
            <person name="Decker E.L."/>
            <person name="van Gessel N."/>
            <person name="Grimwood J."/>
            <person name="Hayes R.D."/>
            <person name="Graham S.W."/>
            <person name="Gunter L.E."/>
            <person name="McDaniel S.F."/>
            <person name="Hoernstein S.N.W."/>
            <person name="Larsson A."/>
            <person name="Li F.W."/>
            <person name="Perroud P.F."/>
            <person name="Phillips J."/>
            <person name="Ranjan P."/>
            <person name="Rokshar D.S."/>
            <person name="Rothfels C.J."/>
            <person name="Schneider L."/>
            <person name="Shu S."/>
            <person name="Stevenson D.W."/>
            <person name="Thummler F."/>
            <person name="Tillich M."/>
            <person name="Villarreal Aguilar J.C."/>
            <person name="Widiez T."/>
            <person name="Wong G.K."/>
            <person name="Wymore A."/>
            <person name="Zhang Y."/>
            <person name="Zimmer A.D."/>
            <person name="Quatrano R.S."/>
            <person name="Mayer K.F.X."/>
            <person name="Goodstein D."/>
            <person name="Casacuberta J.M."/>
            <person name="Vandepoele K."/>
            <person name="Reski R."/>
            <person name="Cuming A.C."/>
            <person name="Tuskan G.A."/>
            <person name="Maumus F."/>
            <person name="Salse J."/>
            <person name="Schmutz J."/>
            <person name="Rensing S.A."/>
        </authorList>
    </citation>
    <scope>NUCLEOTIDE SEQUENCE [LARGE SCALE GENOMIC DNA]</scope>
    <source>
        <strain evidence="3 4">cv. Gransden 2004</strain>
    </source>
</reference>
<name>A0A2K1LAH0_PHYPA</name>
<feature type="region of interest" description="Disordered" evidence="1">
    <location>
        <begin position="1"/>
        <end position="35"/>
    </location>
</feature>
<dbReference type="AlphaFoldDB" id="A0A2K1LAH0"/>
<dbReference type="Gramene" id="Pp3c1_31530V3.1">
    <property type="protein sequence ID" value="Pp3c1_31530V3.1"/>
    <property type="gene ID" value="Pp3c1_31530"/>
</dbReference>
<proteinExistence type="predicted"/>
<keyword evidence="4" id="KW-1185">Reference proteome</keyword>
<sequence>MAMALHVGLGHKKPRSSHRSKPHANAEEKRALLAS</sequence>
<evidence type="ECO:0000313" key="2">
    <source>
        <dbReference type="EMBL" id="PNR63018.1"/>
    </source>
</evidence>
<dbReference type="Proteomes" id="UP000006727">
    <property type="component" value="Chromosome 1"/>
</dbReference>
<gene>
    <name evidence="2" type="ORF">PHYPA_001443</name>
</gene>
<accession>A0A2K1LAH0</accession>